<evidence type="ECO:0000313" key="1">
    <source>
        <dbReference type="EMBL" id="KAI5426219.1"/>
    </source>
</evidence>
<accession>A0A9D5B1G1</accession>
<keyword evidence="2" id="KW-1185">Reference proteome</keyword>
<gene>
    <name evidence="1" type="ORF">KIW84_031878</name>
</gene>
<protein>
    <submittedName>
        <fullName evidence="1">Uncharacterized protein</fullName>
    </submittedName>
</protein>
<evidence type="ECO:0000313" key="2">
    <source>
        <dbReference type="Proteomes" id="UP001058974"/>
    </source>
</evidence>
<dbReference type="Proteomes" id="UP001058974">
    <property type="component" value="Chromosome 3"/>
</dbReference>
<sequence length="161" mass="18746">MGFRLALGSAVWEDARMQESTVWEGARVQESVCEDMWSWGLPSWLEDLGAWKCTRLGTAILVGVPPKNLERLMENFGFDDIQTQILHVTEFEREIVALRYRKPYINSNGMLLYEEIRNCNDEDIREMFDNYLNFINLGPLELYVSLRRTADEIVSLCKSEN</sequence>
<dbReference type="AlphaFoldDB" id="A0A9D5B1G1"/>
<comment type="caution">
    <text evidence="1">The sequence shown here is derived from an EMBL/GenBank/DDBJ whole genome shotgun (WGS) entry which is preliminary data.</text>
</comment>
<name>A0A9D5B1G1_PEA</name>
<dbReference type="Gramene" id="Psat03G0187800-T1">
    <property type="protein sequence ID" value="KAI5426219.1"/>
    <property type="gene ID" value="KIW84_031878"/>
</dbReference>
<dbReference type="EMBL" id="JAMSHJ010000003">
    <property type="protein sequence ID" value="KAI5426219.1"/>
    <property type="molecule type" value="Genomic_DNA"/>
</dbReference>
<reference evidence="1 2" key="1">
    <citation type="journal article" date="2022" name="Nat. Genet.">
        <title>Improved pea reference genome and pan-genome highlight genomic features and evolutionary characteristics.</title>
        <authorList>
            <person name="Yang T."/>
            <person name="Liu R."/>
            <person name="Luo Y."/>
            <person name="Hu S."/>
            <person name="Wang D."/>
            <person name="Wang C."/>
            <person name="Pandey M.K."/>
            <person name="Ge S."/>
            <person name="Xu Q."/>
            <person name="Li N."/>
            <person name="Li G."/>
            <person name="Huang Y."/>
            <person name="Saxena R.K."/>
            <person name="Ji Y."/>
            <person name="Li M."/>
            <person name="Yan X."/>
            <person name="He Y."/>
            <person name="Liu Y."/>
            <person name="Wang X."/>
            <person name="Xiang C."/>
            <person name="Varshney R.K."/>
            <person name="Ding H."/>
            <person name="Gao S."/>
            <person name="Zong X."/>
        </authorList>
    </citation>
    <scope>NUCLEOTIDE SEQUENCE [LARGE SCALE GENOMIC DNA]</scope>
    <source>
        <strain evidence="1 2">cv. Zhongwan 6</strain>
    </source>
</reference>
<proteinExistence type="predicted"/>
<organism evidence="1 2">
    <name type="scientific">Pisum sativum</name>
    <name type="common">Garden pea</name>
    <name type="synonym">Lathyrus oleraceus</name>
    <dbReference type="NCBI Taxonomy" id="3888"/>
    <lineage>
        <taxon>Eukaryota</taxon>
        <taxon>Viridiplantae</taxon>
        <taxon>Streptophyta</taxon>
        <taxon>Embryophyta</taxon>
        <taxon>Tracheophyta</taxon>
        <taxon>Spermatophyta</taxon>
        <taxon>Magnoliopsida</taxon>
        <taxon>eudicotyledons</taxon>
        <taxon>Gunneridae</taxon>
        <taxon>Pentapetalae</taxon>
        <taxon>rosids</taxon>
        <taxon>fabids</taxon>
        <taxon>Fabales</taxon>
        <taxon>Fabaceae</taxon>
        <taxon>Papilionoideae</taxon>
        <taxon>50 kb inversion clade</taxon>
        <taxon>NPAAA clade</taxon>
        <taxon>Hologalegina</taxon>
        <taxon>IRL clade</taxon>
        <taxon>Fabeae</taxon>
        <taxon>Lathyrus</taxon>
    </lineage>
</organism>